<organism evidence="2 4">
    <name type="scientific">Rotaria magnacalcarata</name>
    <dbReference type="NCBI Taxonomy" id="392030"/>
    <lineage>
        <taxon>Eukaryota</taxon>
        <taxon>Metazoa</taxon>
        <taxon>Spiralia</taxon>
        <taxon>Gnathifera</taxon>
        <taxon>Rotifera</taxon>
        <taxon>Eurotatoria</taxon>
        <taxon>Bdelloidea</taxon>
        <taxon>Philodinida</taxon>
        <taxon>Philodinidae</taxon>
        <taxon>Rotaria</taxon>
    </lineage>
</organism>
<evidence type="ECO:0000313" key="5">
    <source>
        <dbReference type="Proteomes" id="UP000663866"/>
    </source>
</evidence>
<gene>
    <name evidence="3" type="ORF">OVN521_LOCUS3680</name>
    <name evidence="2" type="ORF">WKI299_LOCUS29314</name>
</gene>
<dbReference type="EMBL" id="CAJNRF010013065">
    <property type="protein sequence ID" value="CAF2145972.1"/>
    <property type="molecule type" value="Genomic_DNA"/>
</dbReference>
<evidence type="ECO:0000313" key="2">
    <source>
        <dbReference type="EMBL" id="CAF2145972.1"/>
    </source>
</evidence>
<dbReference type="Proteomes" id="UP000663866">
    <property type="component" value="Unassembled WGS sequence"/>
</dbReference>
<evidence type="ECO:0000313" key="3">
    <source>
        <dbReference type="EMBL" id="CAF3797616.1"/>
    </source>
</evidence>
<keyword evidence="1" id="KW-1133">Transmembrane helix</keyword>
<keyword evidence="1" id="KW-0472">Membrane</keyword>
<sequence length="204" mass="23388">MQIKFGTTSSNGIRSGLFASILFGFAYFTLESQNLLDNSHGSILRSPMFNVTSFKIGFFCGIPYDDCRCSVQSEKNEHFEYCLTDNFLLGSRILPLVSFVIQIWVIRDLFSFSGKYVHVLVYVLWITSVFLFGIIANGIYQNSCFHRYINGFFCCTDIIMFSLVSYDVAISKDINRSSCNNHNISNDSILEEIDDDPIFWRELL</sequence>
<accession>A0A816XDX1</accession>
<keyword evidence="5" id="KW-1185">Reference proteome</keyword>
<keyword evidence="1" id="KW-0812">Transmembrane</keyword>
<reference evidence="2" key="1">
    <citation type="submission" date="2021-02" db="EMBL/GenBank/DDBJ databases">
        <authorList>
            <person name="Nowell W R."/>
        </authorList>
    </citation>
    <scope>NUCLEOTIDE SEQUENCE</scope>
</reference>
<feature type="transmembrane region" description="Helical" evidence="1">
    <location>
        <begin position="145"/>
        <end position="166"/>
    </location>
</feature>
<proteinExistence type="predicted"/>
<comment type="caution">
    <text evidence="2">The sequence shown here is derived from an EMBL/GenBank/DDBJ whole genome shotgun (WGS) entry which is preliminary data.</text>
</comment>
<evidence type="ECO:0000256" key="1">
    <source>
        <dbReference type="SAM" id="Phobius"/>
    </source>
</evidence>
<dbReference type="AlphaFoldDB" id="A0A816XDX1"/>
<feature type="transmembrane region" description="Helical" evidence="1">
    <location>
        <begin position="119"/>
        <end position="139"/>
    </location>
</feature>
<dbReference type="Proteomes" id="UP000663856">
    <property type="component" value="Unassembled WGS sequence"/>
</dbReference>
<feature type="transmembrane region" description="Helical" evidence="1">
    <location>
        <begin position="12"/>
        <end position="30"/>
    </location>
</feature>
<protein>
    <submittedName>
        <fullName evidence="2">Uncharacterized protein</fullName>
    </submittedName>
</protein>
<name>A0A816XDX1_9BILA</name>
<dbReference type="EMBL" id="CAJOBG010000321">
    <property type="protein sequence ID" value="CAF3797616.1"/>
    <property type="molecule type" value="Genomic_DNA"/>
</dbReference>
<evidence type="ECO:0000313" key="4">
    <source>
        <dbReference type="Proteomes" id="UP000663856"/>
    </source>
</evidence>